<keyword evidence="1" id="KW-0812">Transmembrane</keyword>
<protein>
    <recommendedName>
        <fullName evidence="4">DUF3429 domain-containing protein</fullName>
    </recommendedName>
</protein>
<feature type="transmembrane region" description="Helical" evidence="1">
    <location>
        <begin position="99"/>
        <end position="118"/>
    </location>
</feature>
<gene>
    <name evidence="2" type="ORF">VISI1226_10852</name>
</gene>
<feature type="transmembrane region" description="Helical" evidence="1">
    <location>
        <begin position="75"/>
        <end position="93"/>
    </location>
</feature>
<name>E8MAZ2_PHOS4</name>
<dbReference type="PANTHER" id="PTHR15887">
    <property type="entry name" value="TRANSMEMBRANE PROTEIN 69"/>
    <property type="match status" value="1"/>
</dbReference>
<evidence type="ECO:0008006" key="4">
    <source>
        <dbReference type="Google" id="ProtNLM"/>
    </source>
</evidence>
<feature type="transmembrane region" description="Helical" evidence="1">
    <location>
        <begin position="45"/>
        <end position="63"/>
    </location>
</feature>
<keyword evidence="1" id="KW-0472">Membrane</keyword>
<dbReference type="PANTHER" id="PTHR15887:SF1">
    <property type="entry name" value="TRANSMEMBRANE PROTEIN 69"/>
    <property type="match status" value="1"/>
</dbReference>
<proteinExistence type="predicted"/>
<dbReference type="OrthoDB" id="8591832at2"/>
<dbReference type="Proteomes" id="UP000006228">
    <property type="component" value="Unassembled WGS sequence"/>
</dbReference>
<feature type="transmembrane region" description="Helical" evidence="1">
    <location>
        <begin position="12"/>
        <end position="33"/>
    </location>
</feature>
<keyword evidence="1" id="KW-1133">Transmembrane helix</keyword>
<evidence type="ECO:0000313" key="2">
    <source>
        <dbReference type="EMBL" id="EGA68822.1"/>
    </source>
</evidence>
<dbReference type="eggNOG" id="ENOG5033AJV">
    <property type="taxonomic scope" value="Bacteria"/>
</dbReference>
<dbReference type="AlphaFoldDB" id="E8MAZ2"/>
<accession>E8MAZ2</accession>
<dbReference type="GeneID" id="95570730"/>
<reference evidence="2 3" key="1">
    <citation type="journal article" date="2012" name="Int. J. Syst. Evol. Microbiol.">
        <title>Vibrio caribbeanicus sp. nov., isolated from the marine sponge Scleritoderma cyanea.</title>
        <authorList>
            <person name="Hoffmann M."/>
            <person name="Monday S.R."/>
            <person name="Allard M.W."/>
            <person name="Strain E.A."/>
            <person name="Whittaker P."/>
            <person name="Naum M."/>
            <person name="McCarthy P.J."/>
            <person name="Lopez J.V."/>
            <person name="Fischer M."/>
            <person name="Brown E.W."/>
        </authorList>
    </citation>
    <scope>NUCLEOTIDE SEQUENCE [LARGE SCALE GENOMIC DNA]</scope>
    <source>
        <strain evidence="3">DSMZ 21326</strain>
    </source>
</reference>
<organism evidence="2 3">
    <name type="scientific">Vibrio sinaloensis DSM 21326</name>
    <dbReference type="NCBI Taxonomy" id="945550"/>
    <lineage>
        <taxon>Bacteria</taxon>
        <taxon>Pseudomonadati</taxon>
        <taxon>Pseudomonadota</taxon>
        <taxon>Gammaproteobacteria</taxon>
        <taxon>Vibrionales</taxon>
        <taxon>Vibrionaceae</taxon>
        <taxon>Vibrio</taxon>
        <taxon>Vibrio oreintalis group</taxon>
    </lineage>
</organism>
<evidence type="ECO:0000313" key="3">
    <source>
        <dbReference type="Proteomes" id="UP000006228"/>
    </source>
</evidence>
<dbReference type="EMBL" id="AEVT01000098">
    <property type="protein sequence ID" value="EGA68822.1"/>
    <property type="molecule type" value="Genomic_DNA"/>
</dbReference>
<dbReference type="RefSeq" id="WP_008079806.1">
    <property type="nucleotide sequence ID" value="NZ_AEVT01000098.1"/>
</dbReference>
<evidence type="ECO:0000256" key="1">
    <source>
        <dbReference type="SAM" id="Phobius"/>
    </source>
</evidence>
<dbReference type="Pfam" id="PF11911">
    <property type="entry name" value="DUF3429"/>
    <property type="match status" value="1"/>
</dbReference>
<comment type="caution">
    <text evidence="2">The sequence shown here is derived from an EMBL/GenBank/DDBJ whole genome shotgun (WGS) entry which is preliminary data.</text>
</comment>
<dbReference type="InterPro" id="IPR021836">
    <property type="entry name" value="DUF3429"/>
</dbReference>
<sequence length="151" mass="16546">MNNDKDSVSIMLRLGYLGLIPFVFSLICIFTGISVRGLTGVEMFVSYSVVILSFLSGVIWGNGIDHSIDKISRNALLLSNLFAVMTWAVLLLARENTALALLLLAIGYGLVWFSERAIRVAEKERKPAGYKALRARLTSGVVIMHCIALIA</sequence>